<dbReference type="OrthoDB" id="413520at2759"/>
<evidence type="ECO:0000313" key="2">
    <source>
        <dbReference type="Proteomes" id="UP000054408"/>
    </source>
</evidence>
<dbReference type="RefSeq" id="XP_013756034.1">
    <property type="nucleotide sequence ID" value="XM_013900580.1"/>
</dbReference>
<proteinExistence type="predicted"/>
<dbReference type="EMBL" id="GL349468">
    <property type="protein sequence ID" value="KNC51640.1"/>
    <property type="molecule type" value="Genomic_DNA"/>
</dbReference>
<protein>
    <submittedName>
        <fullName evidence="1">Uncharacterized protein</fullName>
    </submittedName>
</protein>
<dbReference type="AlphaFoldDB" id="A0A0L0DHG0"/>
<gene>
    <name evidence="1" type="ORF">AMSG_07556</name>
</gene>
<name>A0A0L0DHG0_THETB</name>
<keyword evidence="2" id="KW-1185">Reference proteome</keyword>
<dbReference type="GeneID" id="25566448"/>
<evidence type="ECO:0000313" key="1">
    <source>
        <dbReference type="EMBL" id="KNC51640.1"/>
    </source>
</evidence>
<dbReference type="InterPro" id="IPR029063">
    <property type="entry name" value="SAM-dependent_MTases_sf"/>
</dbReference>
<reference evidence="1 2" key="1">
    <citation type="submission" date="2010-05" db="EMBL/GenBank/DDBJ databases">
        <title>The Genome Sequence of Thecamonas trahens ATCC 50062.</title>
        <authorList>
            <consortium name="The Broad Institute Genome Sequencing Platform"/>
            <person name="Russ C."/>
            <person name="Cuomo C."/>
            <person name="Shea T."/>
            <person name="Young S.K."/>
            <person name="Zeng Q."/>
            <person name="Koehrsen M."/>
            <person name="Haas B."/>
            <person name="Borodovsky M."/>
            <person name="Guigo R."/>
            <person name="Alvarado L."/>
            <person name="Berlin A."/>
            <person name="Bochicchio J."/>
            <person name="Borenstein D."/>
            <person name="Chapman S."/>
            <person name="Chen Z."/>
            <person name="Freedman E."/>
            <person name="Gellesch M."/>
            <person name="Goldberg J."/>
            <person name="Griggs A."/>
            <person name="Gujja S."/>
            <person name="Heilman E."/>
            <person name="Heiman D."/>
            <person name="Hepburn T."/>
            <person name="Howarth C."/>
            <person name="Jen D."/>
            <person name="Larson L."/>
            <person name="Mehta T."/>
            <person name="Park D."/>
            <person name="Pearson M."/>
            <person name="Roberts A."/>
            <person name="Saif S."/>
            <person name="Shenoy N."/>
            <person name="Sisk P."/>
            <person name="Stolte C."/>
            <person name="Sykes S."/>
            <person name="Thomson T."/>
            <person name="Walk T."/>
            <person name="White J."/>
            <person name="Yandava C."/>
            <person name="Burger G."/>
            <person name="Gray M.W."/>
            <person name="Holland P.W.H."/>
            <person name="King N."/>
            <person name="Lang F.B.F."/>
            <person name="Roger A.J."/>
            <person name="Ruiz-Trillo I."/>
            <person name="Lander E."/>
            <person name="Nusbaum C."/>
        </authorList>
    </citation>
    <scope>NUCLEOTIDE SEQUENCE [LARGE SCALE GENOMIC DNA]</scope>
    <source>
        <strain evidence="1 2">ATCC 50062</strain>
    </source>
</reference>
<dbReference type="Gene3D" id="3.40.50.150">
    <property type="entry name" value="Vaccinia Virus protein VP39"/>
    <property type="match status" value="1"/>
</dbReference>
<organism evidence="1 2">
    <name type="scientific">Thecamonas trahens ATCC 50062</name>
    <dbReference type="NCBI Taxonomy" id="461836"/>
    <lineage>
        <taxon>Eukaryota</taxon>
        <taxon>Apusozoa</taxon>
        <taxon>Apusomonadida</taxon>
        <taxon>Apusomonadidae</taxon>
        <taxon>Thecamonas</taxon>
    </lineage>
</organism>
<dbReference type="Proteomes" id="UP000054408">
    <property type="component" value="Unassembled WGS sequence"/>
</dbReference>
<accession>A0A0L0DHG0</accession>
<sequence>MAVAFPPQIPNNRRFTDLWEHDELTPELKVARIGTLYALLERGLAPYSPARDSVVDMVDDLADRIQAIVPNYSADVALCGGRFDLVFAADCLFFEAAHSGLIHAIASLLNDAPPFLSRLDAVAADGQLTLIHATLDASYNPILLPSTPSSPL</sequence>